<feature type="region of interest" description="Disordered" evidence="3">
    <location>
        <begin position="1"/>
        <end position="23"/>
    </location>
</feature>
<dbReference type="STRING" id="1692.BMAGN_0462"/>
<dbReference type="EC" id="1.3.1.12" evidence="5"/>
<feature type="domain" description="Prephenate/arogenate dehydrogenase" evidence="4">
    <location>
        <begin position="27"/>
        <end position="312"/>
    </location>
</feature>
<name>A0A087BC44_9BIFI</name>
<dbReference type="PROSITE" id="PS51176">
    <property type="entry name" value="PDH_ADH"/>
    <property type="match status" value="1"/>
</dbReference>
<reference evidence="5 6" key="1">
    <citation type="submission" date="2014-03" db="EMBL/GenBank/DDBJ databases">
        <title>Genomics of Bifidobacteria.</title>
        <authorList>
            <person name="Ventura M."/>
            <person name="Milani C."/>
            <person name="Lugli G.A."/>
        </authorList>
    </citation>
    <scope>NUCLEOTIDE SEQUENCE [LARGE SCALE GENOMIC DNA]</scope>
    <source>
        <strain evidence="5 6">LMG 11591</strain>
    </source>
</reference>
<dbReference type="GO" id="GO:0008977">
    <property type="term" value="F:prephenate dehydrogenase (NAD+) activity"/>
    <property type="evidence" value="ECO:0007669"/>
    <property type="project" value="UniProtKB-EC"/>
</dbReference>
<evidence type="ECO:0000313" key="5">
    <source>
        <dbReference type="EMBL" id="KFI68594.1"/>
    </source>
</evidence>
<dbReference type="GO" id="GO:0006571">
    <property type="term" value="P:tyrosine biosynthetic process"/>
    <property type="evidence" value="ECO:0007669"/>
    <property type="project" value="InterPro"/>
</dbReference>
<sequence>MVAQDHITVDEWTQAEPQAAEGTEAPGRVGIVGLGLIGGSLARRLATTHCEVLAWNHRAEPYADAQRYGIRCMEYLEDLVLAKPDVLVLCNPLSAMPDILHRIAPVIDPDATTLTDVGSVKGLVRDQVNEAGLDHCYVGAHPMAGNELSGWRAADPQLFDKALWAVTFGDNTAYGRVLQVASMITQLCMNRLIIVDDATHDRAAAQISHMPHAIATMLANMLIDNPDRNIAMSLAAGSWRDMTRVALTDPHRTQAMVEENSGDVEQLLREVIRRVTRLADALRDNDQQTVDNFFAHADPFRSARAKALAAIEERHTETIFGSLEVRADHWREDLLASAARGEHIIRFTDPHRAIMEQGIAL</sequence>
<dbReference type="Pfam" id="PF20463">
    <property type="entry name" value="PDH_C"/>
    <property type="match status" value="1"/>
</dbReference>
<protein>
    <submittedName>
        <fullName evidence="5">Prephenate dehydrogenase</fullName>
        <ecNumber evidence="5">1.3.1.12</ecNumber>
    </submittedName>
</protein>
<dbReference type="GO" id="GO:0070403">
    <property type="term" value="F:NAD+ binding"/>
    <property type="evidence" value="ECO:0007669"/>
    <property type="project" value="InterPro"/>
</dbReference>
<dbReference type="RefSeq" id="WP_022859072.1">
    <property type="nucleotide sequence ID" value="NZ_JGZB01000003.1"/>
</dbReference>
<dbReference type="InterPro" id="IPR036291">
    <property type="entry name" value="NAD(P)-bd_dom_sf"/>
</dbReference>
<evidence type="ECO:0000259" key="4">
    <source>
        <dbReference type="PROSITE" id="PS51176"/>
    </source>
</evidence>
<keyword evidence="2 5" id="KW-0560">Oxidoreductase</keyword>
<dbReference type="InterPro" id="IPR050812">
    <property type="entry name" value="Preph/Arog_dehydrog"/>
</dbReference>
<evidence type="ECO:0000313" key="6">
    <source>
        <dbReference type="Proteomes" id="UP000029052"/>
    </source>
</evidence>
<proteinExistence type="inferred from homology"/>
<dbReference type="Pfam" id="PF02153">
    <property type="entry name" value="PDH_N"/>
    <property type="match status" value="1"/>
</dbReference>
<dbReference type="Gene3D" id="3.40.50.720">
    <property type="entry name" value="NAD(P)-binding Rossmann-like Domain"/>
    <property type="match status" value="1"/>
</dbReference>
<dbReference type="Gene3D" id="1.10.3660.10">
    <property type="entry name" value="6-phosphogluconate dehydrogenase C-terminal like domain"/>
    <property type="match status" value="1"/>
</dbReference>
<comment type="similarity">
    <text evidence="1">Belongs to the prephenate/arogenate dehydrogenase family.</text>
</comment>
<dbReference type="AlphaFoldDB" id="A0A087BC44"/>
<gene>
    <name evidence="5" type="ORF">BMAGN_0462</name>
</gene>
<keyword evidence="6" id="KW-1185">Reference proteome</keyword>
<dbReference type="InterPro" id="IPR046825">
    <property type="entry name" value="PDH_C"/>
</dbReference>
<dbReference type="Proteomes" id="UP000029052">
    <property type="component" value="Unassembled WGS sequence"/>
</dbReference>
<dbReference type="PANTHER" id="PTHR21363">
    <property type="entry name" value="PREPHENATE DEHYDROGENASE"/>
    <property type="match status" value="1"/>
</dbReference>
<dbReference type="eggNOG" id="COG0287">
    <property type="taxonomic scope" value="Bacteria"/>
</dbReference>
<evidence type="ECO:0000256" key="3">
    <source>
        <dbReference type="SAM" id="MobiDB-lite"/>
    </source>
</evidence>
<evidence type="ECO:0000256" key="2">
    <source>
        <dbReference type="ARBA" id="ARBA00023002"/>
    </source>
</evidence>
<dbReference type="PANTHER" id="PTHR21363:SF0">
    <property type="entry name" value="PREPHENATE DEHYDROGENASE [NADP(+)]"/>
    <property type="match status" value="1"/>
</dbReference>
<accession>A0A087BC44</accession>
<dbReference type="SUPFAM" id="SSF51735">
    <property type="entry name" value="NAD(P)-binding Rossmann-fold domains"/>
    <property type="match status" value="1"/>
</dbReference>
<dbReference type="InterPro" id="IPR046826">
    <property type="entry name" value="PDH_N"/>
</dbReference>
<organism evidence="5 6">
    <name type="scientific">Bifidobacterium magnum</name>
    <dbReference type="NCBI Taxonomy" id="1692"/>
    <lineage>
        <taxon>Bacteria</taxon>
        <taxon>Bacillati</taxon>
        <taxon>Actinomycetota</taxon>
        <taxon>Actinomycetes</taxon>
        <taxon>Bifidobacteriales</taxon>
        <taxon>Bifidobacteriaceae</taxon>
        <taxon>Bifidobacterium</taxon>
    </lineage>
</organism>
<evidence type="ECO:0000256" key="1">
    <source>
        <dbReference type="ARBA" id="ARBA00007964"/>
    </source>
</evidence>
<comment type="caution">
    <text evidence="5">The sequence shown here is derived from an EMBL/GenBank/DDBJ whole genome shotgun (WGS) entry which is preliminary data.</text>
</comment>
<dbReference type="SUPFAM" id="SSF48179">
    <property type="entry name" value="6-phosphogluconate dehydrogenase C-terminal domain-like"/>
    <property type="match status" value="1"/>
</dbReference>
<dbReference type="InterPro" id="IPR003099">
    <property type="entry name" value="Prephen_DH"/>
</dbReference>
<dbReference type="GO" id="GO:0004665">
    <property type="term" value="F:prephenate dehydrogenase (NADP+) activity"/>
    <property type="evidence" value="ECO:0007669"/>
    <property type="project" value="InterPro"/>
</dbReference>
<dbReference type="EMBL" id="JGZB01000003">
    <property type="protein sequence ID" value="KFI68594.1"/>
    <property type="molecule type" value="Genomic_DNA"/>
</dbReference>
<dbReference type="InterPro" id="IPR008927">
    <property type="entry name" value="6-PGluconate_DH-like_C_sf"/>
</dbReference>